<dbReference type="PANTHER" id="PTHR43433">
    <property type="entry name" value="HYDROLASE, ALPHA/BETA FOLD FAMILY PROTEIN"/>
    <property type="match status" value="1"/>
</dbReference>
<keyword evidence="4" id="KW-1185">Reference proteome</keyword>
<comment type="similarity">
    <text evidence="1">Belongs to the AB hydrolase superfamily. Bacterial non-heme haloperoxidase / perhydrolase family.</text>
</comment>
<accession>A0A2S0N9V2</accession>
<reference evidence="3 4" key="1">
    <citation type="submission" date="2018-03" db="EMBL/GenBank/DDBJ databases">
        <title>Genome sequencing of Phreatobacter sp.</title>
        <authorList>
            <person name="Kim S.-J."/>
            <person name="Heo J."/>
            <person name="Kwon S.-W."/>
        </authorList>
    </citation>
    <scope>NUCLEOTIDE SEQUENCE [LARGE SCALE GENOMIC DNA]</scope>
    <source>
        <strain evidence="3 4">S-12</strain>
    </source>
</reference>
<sequence length="290" mass="31224">MPHLAAADGTRLFYNDWGTGRPVVLIHGWPLDADMWEYQVPDLVAAGYRVVAYDRRGFGRSDQPATGYDYDTLADDLKALMEGLDLPQATLVGFSMGGGEVARYLSRHGAQRVKSAVLISAVTPGLLEGPGNPDGVPASVFAEMIEGLKTDRPAFLGTFGKQFYGAGMLNFQVSSELLAWTANVAMLASPIATMACVKAFAETDFRGDMAAFTVPTLIIHGSADATVPIDKSADRTAELIPNALYRVYEDAPHGLFFTDKHRLNPDLLVFLDGGIEAASHRKLEGGKTLI</sequence>
<evidence type="ECO:0000256" key="1">
    <source>
        <dbReference type="ARBA" id="ARBA00038128"/>
    </source>
</evidence>
<dbReference type="Proteomes" id="UP000237889">
    <property type="component" value="Chromosome"/>
</dbReference>
<dbReference type="SUPFAM" id="SSF53474">
    <property type="entry name" value="alpha/beta-Hydrolases"/>
    <property type="match status" value="1"/>
</dbReference>
<gene>
    <name evidence="3" type="ORF">C6569_06350</name>
</gene>
<dbReference type="InterPro" id="IPR000073">
    <property type="entry name" value="AB_hydrolase_1"/>
</dbReference>
<proteinExistence type="inferred from homology"/>
<dbReference type="InterPro" id="IPR000639">
    <property type="entry name" value="Epox_hydrolase-like"/>
</dbReference>
<dbReference type="EMBL" id="CP027668">
    <property type="protein sequence ID" value="AVO44711.1"/>
    <property type="molecule type" value="Genomic_DNA"/>
</dbReference>
<dbReference type="InterPro" id="IPR050471">
    <property type="entry name" value="AB_hydrolase"/>
</dbReference>
<dbReference type="RefSeq" id="WP_106748052.1">
    <property type="nucleotide sequence ID" value="NZ_CP027668.1"/>
</dbReference>
<evidence type="ECO:0000259" key="2">
    <source>
        <dbReference type="Pfam" id="PF00561"/>
    </source>
</evidence>
<protein>
    <submittedName>
        <fullName evidence="3">Alpha/beta hydrolase</fullName>
    </submittedName>
</protein>
<dbReference type="OrthoDB" id="9779853at2"/>
<name>A0A2S0N9V2_9HYPH</name>
<evidence type="ECO:0000313" key="4">
    <source>
        <dbReference type="Proteomes" id="UP000237889"/>
    </source>
</evidence>
<dbReference type="PRINTS" id="PR00111">
    <property type="entry name" value="ABHYDROLASE"/>
</dbReference>
<dbReference type="PRINTS" id="PR00412">
    <property type="entry name" value="EPOXHYDRLASE"/>
</dbReference>
<dbReference type="Pfam" id="PF00561">
    <property type="entry name" value="Abhydrolase_1"/>
    <property type="match status" value="1"/>
</dbReference>
<dbReference type="PANTHER" id="PTHR43433:SF4">
    <property type="entry name" value="NON-HEME CHLOROPEROXIDASE-RELATED"/>
    <property type="match status" value="1"/>
</dbReference>
<evidence type="ECO:0000313" key="3">
    <source>
        <dbReference type="EMBL" id="AVO44711.1"/>
    </source>
</evidence>
<dbReference type="InterPro" id="IPR029058">
    <property type="entry name" value="AB_hydrolase_fold"/>
</dbReference>
<dbReference type="FunFam" id="3.40.50.1820:FF:000205">
    <property type="entry name" value="Non-haem bromoperoxidase BPO-A2"/>
    <property type="match status" value="1"/>
</dbReference>
<organism evidence="3 4">
    <name type="scientific">Phreatobacter cathodiphilus</name>
    <dbReference type="NCBI Taxonomy" id="1868589"/>
    <lineage>
        <taxon>Bacteria</taxon>
        <taxon>Pseudomonadati</taxon>
        <taxon>Pseudomonadota</taxon>
        <taxon>Alphaproteobacteria</taxon>
        <taxon>Hyphomicrobiales</taxon>
        <taxon>Phreatobacteraceae</taxon>
        <taxon>Phreatobacter</taxon>
    </lineage>
</organism>
<dbReference type="GO" id="GO:0016787">
    <property type="term" value="F:hydrolase activity"/>
    <property type="evidence" value="ECO:0007669"/>
    <property type="project" value="UniProtKB-KW"/>
</dbReference>
<dbReference type="Gene3D" id="3.40.50.1820">
    <property type="entry name" value="alpha/beta hydrolase"/>
    <property type="match status" value="1"/>
</dbReference>
<keyword evidence="3" id="KW-0378">Hydrolase</keyword>
<dbReference type="AlphaFoldDB" id="A0A2S0N9V2"/>
<feature type="domain" description="AB hydrolase-1" evidence="2">
    <location>
        <begin position="22"/>
        <end position="259"/>
    </location>
</feature>
<dbReference type="KEGG" id="phr:C6569_06350"/>